<dbReference type="Proteomes" id="UP000183788">
    <property type="component" value="Unassembled WGS sequence"/>
</dbReference>
<dbReference type="Proteomes" id="UP001326715">
    <property type="component" value="Chromosome"/>
</dbReference>
<evidence type="ECO:0000313" key="15">
    <source>
        <dbReference type="EMBL" id="WQG86915.1"/>
    </source>
</evidence>
<evidence type="ECO:0000259" key="11">
    <source>
        <dbReference type="Pfam" id="PF08264"/>
    </source>
</evidence>
<evidence type="ECO:0000256" key="6">
    <source>
        <dbReference type="ARBA" id="ARBA00022917"/>
    </source>
</evidence>
<keyword evidence="6 9" id="KW-0648">Protein biosynthesis</keyword>
<dbReference type="Gene3D" id="3.40.50.620">
    <property type="entry name" value="HUPs"/>
    <property type="match status" value="3"/>
</dbReference>
<dbReference type="Gene3D" id="1.10.730.10">
    <property type="entry name" value="Isoleucyl-tRNA Synthetase, Domain 1"/>
    <property type="match status" value="1"/>
</dbReference>
<dbReference type="Pfam" id="PF09334">
    <property type="entry name" value="tRNA-synt_1g"/>
    <property type="match status" value="1"/>
</dbReference>
<keyword evidence="4 9" id="KW-0547">Nucleotide-binding</keyword>
<dbReference type="Pfam" id="PF08264">
    <property type="entry name" value="Anticodon_1"/>
    <property type="match status" value="1"/>
</dbReference>
<evidence type="ECO:0000313" key="16">
    <source>
        <dbReference type="Proteomes" id="UP000183788"/>
    </source>
</evidence>
<dbReference type="InterPro" id="IPR013155">
    <property type="entry name" value="M/V/L/I-tRNA-synth_anticd-bd"/>
</dbReference>
<dbReference type="OrthoDB" id="9810365at2"/>
<reference evidence="15 17" key="2">
    <citation type="submission" date="2023-11" db="EMBL/GenBank/DDBJ databases">
        <title>MicrobeMod: A computational toolkit for identifying prokaryotic methylation and restriction-modification with nanopore sequencing.</title>
        <authorList>
            <person name="Crits-Christoph A."/>
            <person name="Kang S.C."/>
            <person name="Lee H."/>
            <person name="Ostrov N."/>
        </authorList>
    </citation>
    <scope>NUCLEOTIDE SEQUENCE [LARGE SCALE GENOMIC DNA]</scope>
    <source>
        <strain evidence="15 17">ATCC 23090</strain>
    </source>
</reference>
<comment type="subcellular location">
    <subcellularLocation>
        <location evidence="9">Cytoplasm</location>
    </subcellularLocation>
</comment>
<keyword evidence="3 9" id="KW-0436">Ligase</keyword>
<evidence type="ECO:0000256" key="4">
    <source>
        <dbReference type="ARBA" id="ARBA00022741"/>
    </source>
</evidence>
<evidence type="ECO:0000256" key="1">
    <source>
        <dbReference type="ARBA" id="ARBA00005594"/>
    </source>
</evidence>
<dbReference type="GO" id="GO:0006429">
    <property type="term" value="P:leucyl-tRNA aminoacylation"/>
    <property type="evidence" value="ECO:0007669"/>
    <property type="project" value="UniProtKB-UniRule"/>
</dbReference>
<dbReference type="SUPFAM" id="SSF50677">
    <property type="entry name" value="ValRS/IleRS/LeuRS editing domain"/>
    <property type="match status" value="1"/>
</dbReference>
<dbReference type="FunFam" id="3.40.50.620:FF:000060">
    <property type="entry name" value="Leucine--tRNA ligase"/>
    <property type="match status" value="1"/>
</dbReference>
<dbReference type="SUPFAM" id="SSF47323">
    <property type="entry name" value="Anticodon-binding domain of a subclass of class I aminoacyl-tRNA synthetases"/>
    <property type="match status" value="1"/>
</dbReference>
<evidence type="ECO:0000256" key="9">
    <source>
        <dbReference type="HAMAP-Rule" id="MF_00049"/>
    </source>
</evidence>
<evidence type="ECO:0000256" key="7">
    <source>
        <dbReference type="ARBA" id="ARBA00023146"/>
    </source>
</evidence>
<gene>
    <name evidence="9" type="primary">leuS</name>
    <name evidence="14" type="ORF">SAMN05661012_04985</name>
    <name evidence="15" type="ORF">SR876_18520</name>
</gene>
<feature type="short sequence motif" description="'KMSKS' region" evidence="9">
    <location>
        <begin position="743"/>
        <end position="747"/>
    </location>
</feature>
<dbReference type="GO" id="GO:0005524">
    <property type="term" value="F:ATP binding"/>
    <property type="evidence" value="ECO:0007669"/>
    <property type="project" value="UniProtKB-UniRule"/>
</dbReference>
<keyword evidence="5 9" id="KW-0067">ATP-binding</keyword>
<evidence type="ECO:0000256" key="3">
    <source>
        <dbReference type="ARBA" id="ARBA00022598"/>
    </source>
</evidence>
<feature type="domain" description="Methionyl/Leucyl tRNA synthetase" evidence="12">
    <location>
        <begin position="39"/>
        <end position="142"/>
    </location>
</feature>
<dbReference type="STRING" id="1004.SAMN05661012_04985"/>
<dbReference type="InterPro" id="IPR001412">
    <property type="entry name" value="aa-tRNA-synth_I_CS"/>
</dbReference>
<dbReference type="GO" id="GO:0002161">
    <property type="term" value="F:aminoacyl-tRNA deacylase activity"/>
    <property type="evidence" value="ECO:0007669"/>
    <property type="project" value="InterPro"/>
</dbReference>
<dbReference type="EMBL" id="CP140154">
    <property type="protein sequence ID" value="WQG86915.1"/>
    <property type="molecule type" value="Genomic_DNA"/>
</dbReference>
<dbReference type="InterPro" id="IPR002302">
    <property type="entry name" value="Leu-tRNA-ligase"/>
</dbReference>
<feature type="domain" description="Methionyl/Valyl/Leucyl/Isoleucyl-tRNA synthetase anticodon-binding" evidence="11">
    <location>
        <begin position="820"/>
        <end position="931"/>
    </location>
</feature>
<dbReference type="GO" id="GO:0005829">
    <property type="term" value="C:cytosol"/>
    <property type="evidence" value="ECO:0007669"/>
    <property type="project" value="TreeGrafter"/>
</dbReference>
<dbReference type="Pfam" id="PF13603">
    <property type="entry name" value="tRNA-synt_1_2"/>
    <property type="match status" value="1"/>
</dbReference>
<dbReference type="CDD" id="cd07958">
    <property type="entry name" value="Anticodon_Ia_Leu_BEm"/>
    <property type="match status" value="1"/>
</dbReference>
<evidence type="ECO:0000259" key="12">
    <source>
        <dbReference type="Pfam" id="PF09334"/>
    </source>
</evidence>
<keyword evidence="17" id="KW-1185">Reference proteome</keyword>
<feature type="binding site" evidence="9">
    <location>
        <position position="746"/>
    </location>
    <ligand>
        <name>ATP</name>
        <dbReference type="ChEBI" id="CHEBI:30616"/>
    </ligand>
</feature>
<evidence type="ECO:0000256" key="5">
    <source>
        <dbReference type="ARBA" id="ARBA00022840"/>
    </source>
</evidence>
<dbReference type="InterPro" id="IPR009008">
    <property type="entry name" value="Val/Leu/Ile-tRNA-synth_edit"/>
</dbReference>
<evidence type="ECO:0000313" key="14">
    <source>
        <dbReference type="EMBL" id="SFW80748.1"/>
    </source>
</evidence>
<dbReference type="SUPFAM" id="SSF52374">
    <property type="entry name" value="Nucleotidylyl transferase"/>
    <property type="match status" value="1"/>
</dbReference>
<accession>A0A1K1S9I3</accession>
<dbReference type="FunFam" id="1.10.730.10:FF:000011">
    <property type="entry name" value="Leucine--tRNA ligase chloroplastic/mitochondrial"/>
    <property type="match status" value="1"/>
</dbReference>
<dbReference type="EMBL" id="FPIZ01000019">
    <property type="protein sequence ID" value="SFW80748.1"/>
    <property type="molecule type" value="Genomic_DNA"/>
</dbReference>
<comment type="catalytic activity">
    <reaction evidence="8 9">
        <text>tRNA(Leu) + L-leucine + ATP = L-leucyl-tRNA(Leu) + AMP + diphosphate</text>
        <dbReference type="Rhea" id="RHEA:11688"/>
        <dbReference type="Rhea" id="RHEA-COMP:9613"/>
        <dbReference type="Rhea" id="RHEA-COMP:9622"/>
        <dbReference type="ChEBI" id="CHEBI:30616"/>
        <dbReference type="ChEBI" id="CHEBI:33019"/>
        <dbReference type="ChEBI" id="CHEBI:57427"/>
        <dbReference type="ChEBI" id="CHEBI:78442"/>
        <dbReference type="ChEBI" id="CHEBI:78494"/>
        <dbReference type="ChEBI" id="CHEBI:456215"/>
        <dbReference type="EC" id="6.1.1.4"/>
    </reaction>
</comment>
<dbReference type="FunFam" id="3.40.50.620:FF:000056">
    <property type="entry name" value="Leucine--tRNA ligase"/>
    <property type="match status" value="1"/>
</dbReference>
<evidence type="ECO:0000256" key="8">
    <source>
        <dbReference type="ARBA" id="ARBA00047469"/>
    </source>
</evidence>
<organism evidence="14 16">
    <name type="scientific">Chitinophaga sancti</name>
    <dbReference type="NCBI Taxonomy" id="1004"/>
    <lineage>
        <taxon>Bacteria</taxon>
        <taxon>Pseudomonadati</taxon>
        <taxon>Bacteroidota</taxon>
        <taxon>Chitinophagia</taxon>
        <taxon>Chitinophagales</taxon>
        <taxon>Chitinophagaceae</taxon>
        <taxon>Chitinophaga</taxon>
    </lineage>
</organism>
<evidence type="ECO:0000256" key="2">
    <source>
        <dbReference type="ARBA" id="ARBA00022490"/>
    </source>
</evidence>
<dbReference type="InterPro" id="IPR015413">
    <property type="entry name" value="Methionyl/Leucyl_tRNA_Synth"/>
</dbReference>
<feature type="domain" description="Leucyl-tRNA synthetase editing" evidence="13">
    <location>
        <begin position="276"/>
        <end position="457"/>
    </location>
</feature>
<dbReference type="GO" id="GO:0004823">
    <property type="term" value="F:leucine-tRNA ligase activity"/>
    <property type="evidence" value="ECO:0007669"/>
    <property type="project" value="UniProtKB-UniRule"/>
</dbReference>
<dbReference type="AlphaFoldDB" id="A0A1K1S9I3"/>
<sequence>MEYNFRAIEKKWQHSWSESKAYRVGINSQKPKCYVLDMFPYPSGAGLHVGHPLGYISSDIYARYKRLKGFNVLHPMGWDAFGLPAEQYALETGQHPAVTTAVNIASFRKQLDNIGFCFDWEREVNTSSADYYKWTQWLFLQLFDSWLDRNIQKAKRIPELIASFEKEGNAAHECPGDRSLSFSAQDWKGYSEARQREILMHYRIAFLAYAEVNWCAALGTVLANDEVVNGVSERGGHPVVKKKMRQWFLRITEYANRLLEGLENVNYSEAMKEMQRNWIGKSQGAEITFRFEGSDGEGLRVYTTRPDTIFGVDFMVVAPEHEQVAKITTAENKTAVDKYLDYVQSRSERERMAEVKQITGCFTGAYVLNPFNGKRIPVWISEYVLAGYGTGAIMAVPCGDQRDFGFAKHFNIPITNILGAAFDGAEANPTKDAVLQNSDFLNGVPMRQAMEIVADKVEAMGIGKKQTNFRMRDAGFSRQRYWGEPFPIVYKNGIPYAVAESELPVELPHVDTYKPGEDGEGPLANITDWVNIDANTKRETNTMPGYAGSSWYFLRYADPSNKEEFASRAATDYWNQVDVYIGGTEHAVGHLLYSRLWTKVLCDLGYIGFDEPYKKLINQGMIQGSSRFAKRLRFMHSDHKPEADEIDPITLPDNKQVFISSSFGDIKIKHIIELIREQDASLAEFLNSMDVNYVIESYIHVDVNFVDGVVMDVNAARKWKSDFENAIFLLQDGQFTCKSEVEKMSKSKYNTVNPDVLVDKYGADTFRMYEMFLGPVEQSKPWDTKGIEGVHRFLKKLWRLFVDEQKGLIVKDGEATPEELKILHKTIQKIDSDTENFSYNTAVSQFMICVNELSSLKSNKRSVLEPVLILLTPYAPHIAEELWHMLGNTTSILDAAYPVFEEKYVKENAFNYPIAVNGKTRTELSFPLDADNAAIEQTILANEVVQKWIEGKPVKKVVIVKGRMINIVV</sequence>
<dbReference type="RefSeq" id="WP_072364001.1">
    <property type="nucleotide sequence ID" value="NZ_CP139972.1"/>
</dbReference>
<reference evidence="14 16" key="1">
    <citation type="submission" date="2016-11" db="EMBL/GenBank/DDBJ databases">
        <authorList>
            <person name="Jaros S."/>
            <person name="Januszkiewicz K."/>
            <person name="Wedrychowicz H."/>
        </authorList>
    </citation>
    <scope>NUCLEOTIDE SEQUENCE [LARGE SCALE GENOMIC DNA]</scope>
    <source>
        <strain evidence="14 16">DSM 784</strain>
    </source>
</reference>
<dbReference type="PANTHER" id="PTHR43740">
    <property type="entry name" value="LEUCYL-TRNA SYNTHETASE"/>
    <property type="match status" value="1"/>
</dbReference>
<evidence type="ECO:0000259" key="13">
    <source>
        <dbReference type="Pfam" id="PF13603"/>
    </source>
</evidence>
<keyword evidence="2 9" id="KW-0963">Cytoplasm</keyword>
<keyword evidence="7 9" id="KW-0030">Aminoacyl-tRNA synthetase</keyword>
<dbReference type="Gene3D" id="3.90.740.10">
    <property type="entry name" value="Valyl/Leucyl/Isoleucyl-tRNA synthetase, editing domain"/>
    <property type="match status" value="1"/>
</dbReference>
<name>A0A1K1S9I3_9BACT</name>
<comment type="caution">
    <text evidence="9">Lacks conserved residue(s) required for the propagation of feature annotation.</text>
</comment>
<evidence type="ECO:0000256" key="10">
    <source>
        <dbReference type="RuleBase" id="RU363039"/>
    </source>
</evidence>
<dbReference type="HAMAP" id="MF_00049_B">
    <property type="entry name" value="Leu_tRNA_synth_B"/>
    <property type="match status" value="1"/>
</dbReference>
<dbReference type="EC" id="6.1.1.4" evidence="9"/>
<comment type="similarity">
    <text evidence="1 9 10">Belongs to the class-I aminoacyl-tRNA synthetase family.</text>
</comment>
<dbReference type="InterPro" id="IPR009080">
    <property type="entry name" value="tRNAsynth_Ia_anticodon-bd"/>
</dbReference>
<dbReference type="PRINTS" id="PR00985">
    <property type="entry name" value="TRNASYNTHLEU"/>
</dbReference>
<dbReference type="PANTHER" id="PTHR43740:SF2">
    <property type="entry name" value="LEUCINE--TRNA LIGASE, MITOCHONDRIAL"/>
    <property type="match status" value="1"/>
</dbReference>
<proteinExistence type="inferred from homology"/>
<evidence type="ECO:0000313" key="17">
    <source>
        <dbReference type="Proteomes" id="UP001326715"/>
    </source>
</evidence>
<protein>
    <recommendedName>
        <fullName evidence="9">Leucine--tRNA ligase</fullName>
        <ecNumber evidence="9">6.1.1.4</ecNumber>
    </recommendedName>
    <alternativeName>
        <fullName evidence="9">Leucyl-tRNA synthetase</fullName>
        <shortName evidence="9">LeuRS</shortName>
    </alternativeName>
</protein>
<dbReference type="InterPro" id="IPR025709">
    <property type="entry name" value="Leu_tRNA-synth_edit"/>
</dbReference>
<dbReference type="PROSITE" id="PS00178">
    <property type="entry name" value="AA_TRNA_LIGASE_I"/>
    <property type="match status" value="1"/>
</dbReference>
<dbReference type="InterPro" id="IPR014729">
    <property type="entry name" value="Rossmann-like_a/b/a_fold"/>
</dbReference>